<accession>A0A2T0WGU9</accession>
<dbReference type="GO" id="GO:0030246">
    <property type="term" value="F:carbohydrate binding"/>
    <property type="evidence" value="ECO:0007669"/>
    <property type="project" value="InterPro"/>
</dbReference>
<dbReference type="Gene3D" id="2.60.40.1120">
    <property type="entry name" value="Carboxypeptidase-like, regulatory domain"/>
    <property type="match status" value="1"/>
</dbReference>
<dbReference type="RefSeq" id="WP_106134748.1">
    <property type="nucleotide sequence ID" value="NZ_PVTR01000010.1"/>
</dbReference>
<dbReference type="PROSITE" id="PS51257">
    <property type="entry name" value="PROKAR_LIPOPROTEIN"/>
    <property type="match status" value="1"/>
</dbReference>
<organism evidence="2 3">
    <name type="scientific">Mongoliibacter ruber</name>
    <dbReference type="NCBI Taxonomy" id="1750599"/>
    <lineage>
        <taxon>Bacteria</taxon>
        <taxon>Pseudomonadati</taxon>
        <taxon>Bacteroidota</taxon>
        <taxon>Cytophagia</taxon>
        <taxon>Cytophagales</taxon>
        <taxon>Cyclobacteriaceae</taxon>
        <taxon>Mongoliibacter</taxon>
    </lineage>
</organism>
<keyword evidence="2" id="KW-0121">Carboxypeptidase</keyword>
<dbReference type="Proteomes" id="UP000238157">
    <property type="component" value="Unassembled WGS sequence"/>
</dbReference>
<reference evidence="2 3" key="1">
    <citation type="submission" date="2018-03" db="EMBL/GenBank/DDBJ databases">
        <title>Genomic Encyclopedia of Archaeal and Bacterial Type Strains, Phase II (KMG-II): from individual species to whole genera.</title>
        <authorList>
            <person name="Goeker M."/>
        </authorList>
    </citation>
    <scope>NUCLEOTIDE SEQUENCE [LARGE SCALE GENOMIC DNA]</scope>
    <source>
        <strain evidence="2 3">DSM 27929</strain>
    </source>
</reference>
<gene>
    <name evidence="2" type="ORF">CLW00_11068</name>
</gene>
<keyword evidence="3" id="KW-1185">Reference proteome</keyword>
<comment type="caution">
    <text evidence="2">The sequence shown here is derived from an EMBL/GenBank/DDBJ whole genome shotgun (WGS) entry which is preliminary data.</text>
</comment>
<dbReference type="SUPFAM" id="SSF49452">
    <property type="entry name" value="Starch-binding domain-like"/>
    <property type="match status" value="1"/>
</dbReference>
<dbReference type="GO" id="GO:0004180">
    <property type="term" value="F:carboxypeptidase activity"/>
    <property type="evidence" value="ECO:0007669"/>
    <property type="project" value="UniProtKB-KW"/>
</dbReference>
<dbReference type="Pfam" id="PF14321">
    <property type="entry name" value="DUF4382"/>
    <property type="match status" value="1"/>
</dbReference>
<dbReference type="InterPro" id="IPR013784">
    <property type="entry name" value="Carb-bd-like_fold"/>
</dbReference>
<sequence length="273" mass="30433">MKNYLSNMLLASLALFGMTSCEQQDNYNTITEGNAKVNVYMIDAPAEYDEVWVEVLAVRFLPKDLENDENRESGWINIDHESNDRKINLLSLVGDNQAHLGSIELPAGRFSQIRLLLGDDNYIIKNGERLELKTPSAQQSGLKLKIDKEFESGREYDLFIDFDAGRSIVKAGNSGKYILKPVLRVIAETASTLQGTILPLEAEPKVTAESSGESYSTFTDENGFFKLRGIPSGTYTVLIEPKEPYLPVTIEDIVLEEGGFITLEAVNLNEIDE</sequence>
<dbReference type="EMBL" id="PVTR01000010">
    <property type="protein sequence ID" value="PRY85937.1"/>
    <property type="molecule type" value="Genomic_DNA"/>
</dbReference>
<dbReference type="OrthoDB" id="2111471at2"/>
<feature type="domain" description="DUF4382" evidence="1">
    <location>
        <begin position="34"/>
        <end position="181"/>
    </location>
</feature>
<keyword evidence="2" id="KW-0378">Hydrolase</keyword>
<name>A0A2T0WGU9_9BACT</name>
<proteinExistence type="predicted"/>
<dbReference type="AlphaFoldDB" id="A0A2T0WGU9"/>
<protein>
    <submittedName>
        <fullName evidence="2">Carboxypeptidase family protein</fullName>
    </submittedName>
</protein>
<dbReference type="InterPro" id="IPR025491">
    <property type="entry name" value="DUF4382"/>
</dbReference>
<evidence type="ECO:0000313" key="3">
    <source>
        <dbReference type="Proteomes" id="UP000238157"/>
    </source>
</evidence>
<evidence type="ECO:0000313" key="2">
    <source>
        <dbReference type="EMBL" id="PRY85937.1"/>
    </source>
</evidence>
<keyword evidence="2" id="KW-0645">Protease</keyword>
<evidence type="ECO:0000259" key="1">
    <source>
        <dbReference type="Pfam" id="PF14321"/>
    </source>
</evidence>